<feature type="non-terminal residue" evidence="3">
    <location>
        <position position="1"/>
    </location>
</feature>
<proteinExistence type="predicted"/>
<accession>A0A9W4X450</accession>
<name>A0A9W4X450_9GLOM</name>
<comment type="caution">
    <text evidence="3">The sequence shown here is derived from an EMBL/GenBank/DDBJ whole genome shotgun (WGS) entry which is preliminary data.</text>
</comment>
<feature type="region of interest" description="Disordered" evidence="1">
    <location>
        <begin position="1"/>
        <end position="25"/>
    </location>
</feature>
<feature type="transmembrane region" description="Helical" evidence="2">
    <location>
        <begin position="54"/>
        <end position="72"/>
    </location>
</feature>
<dbReference type="EMBL" id="CAMKVN010003598">
    <property type="protein sequence ID" value="CAI2185147.1"/>
    <property type="molecule type" value="Genomic_DNA"/>
</dbReference>
<evidence type="ECO:0000313" key="4">
    <source>
        <dbReference type="Proteomes" id="UP001153678"/>
    </source>
</evidence>
<evidence type="ECO:0000256" key="1">
    <source>
        <dbReference type="SAM" id="MobiDB-lite"/>
    </source>
</evidence>
<evidence type="ECO:0000313" key="3">
    <source>
        <dbReference type="EMBL" id="CAI2185147.1"/>
    </source>
</evidence>
<keyword evidence="2" id="KW-1133">Transmembrane helix</keyword>
<organism evidence="3 4">
    <name type="scientific">Funneliformis geosporum</name>
    <dbReference type="NCBI Taxonomy" id="1117311"/>
    <lineage>
        <taxon>Eukaryota</taxon>
        <taxon>Fungi</taxon>
        <taxon>Fungi incertae sedis</taxon>
        <taxon>Mucoromycota</taxon>
        <taxon>Glomeromycotina</taxon>
        <taxon>Glomeromycetes</taxon>
        <taxon>Glomerales</taxon>
        <taxon>Glomeraceae</taxon>
        <taxon>Funneliformis</taxon>
    </lineage>
</organism>
<dbReference type="Proteomes" id="UP001153678">
    <property type="component" value="Unassembled WGS sequence"/>
</dbReference>
<reference evidence="3" key="1">
    <citation type="submission" date="2022-08" db="EMBL/GenBank/DDBJ databases">
        <authorList>
            <person name="Kallberg Y."/>
            <person name="Tangrot J."/>
            <person name="Rosling A."/>
        </authorList>
    </citation>
    <scope>NUCLEOTIDE SEQUENCE</scope>
    <source>
        <strain evidence="3">Wild A</strain>
    </source>
</reference>
<sequence length="76" mass="8989">MFKQEDNQMRDNLQQQAGMQEDRYNQTRNNLQQQAEMQRFAKKSYECTSSVVNTIKFIVALISAIVTINYLIQIRN</sequence>
<dbReference type="AlphaFoldDB" id="A0A9W4X450"/>
<gene>
    <name evidence="3" type="ORF">FWILDA_LOCUS11932</name>
</gene>
<evidence type="ECO:0000256" key="2">
    <source>
        <dbReference type="SAM" id="Phobius"/>
    </source>
</evidence>
<protein>
    <submittedName>
        <fullName evidence="3">17973_t:CDS:1</fullName>
    </submittedName>
</protein>
<keyword evidence="2" id="KW-0472">Membrane</keyword>
<dbReference type="OrthoDB" id="10549330at2759"/>
<keyword evidence="4" id="KW-1185">Reference proteome</keyword>
<keyword evidence="2" id="KW-0812">Transmembrane</keyword>